<comment type="caution">
    <text evidence="3">The sequence shown here is derived from an EMBL/GenBank/DDBJ whole genome shotgun (WGS) entry which is preliminary data.</text>
</comment>
<feature type="transmembrane region" description="Helical" evidence="2">
    <location>
        <begin position="74"/>
        <end position="91"/>
    </location>
</feature>
<evidence type="ECO:0000313" key="3">
    <source>
        <dbReference type="EMBL" id="EJK59775.1"/>
    </source>
</evidence>
<feature type="compositionally biased region" description="Basic and acidic residues" evidence="1">
    <location>
        <begin position="101"/>
        <end position="126"/>
    </location>
</feature>
<evidence type="ECO:0000256" key="2">
    <source>
        <dbReference type="SAM" id="Phobius"/>
    </source>
</evidence>
<feature type="compositionally biased region" description="Low complexity" evidence="1">
    <location>
        <begin position="37"/>
        <end position="58"/>
    </location>
</feature>
<dbReference type="EMBL" id="AGNL01022328">
    <property type="protein sequence ID" value="EJK59775.1"/>
    <property type="molecule type" value="Genomic_DNA"/>
</dbReference>
<dbReference type="AlphaFoldDB" id="K0S3I6"/>
<feature type="compositionally biased region" description="Basic and acidic residues" evidence="1">
    <location>
        <begin position="136"/>
        <end position="153"/>
    </location>
</feature>
<sequence length="161" mass="18214">MVSRLAEFEGRGFVWPGGRSSYGFRALGVLAIQANLSNTPSPVTSTISSSASSSSTTRRQPRSYGKDASSPQSYVSYHVAPSYVAGYLIYFKRERKKKKRGERERRERREKKEEERGEEREEREGALWDPGGHYQTTKEGHEIVDPRGVDMRRNPAGSIID</sequence>
<reference evidence="3 4" key="1">
    <citation type="journal article" date="2012" name="Genome Biol.">
        <title>Genome and low-iron response of an oceanic diatom adapted to chronic iron limitation.</title>
        <authorList>
            <person name="Lommer M."/>
            <person name="Specht M."/>
            <person name="Roy A.S."/>
            <person name="Kraemer L."/>
            <person name="Andreson R."/>
            <person name="Gutowska M.A."/>
            <person name="Wolf J."/>
            <person name="Bergner S.V."/>
            <person name="Schilhabel M.B."/>
            <person name="Klostermeier U.C."/>
            <person name="Beiko R.G."/>
            <person name="Rosenstiel P."/>
            <person name="Hippler M."/>
            <person name="Laroche J."/>
        </authorList>
    </citation>
    <scope>NUCLEOTIDE SEQUENCE [LARGE SCALE GENOMIC DNA]</scope>
    <source>
        <strain evidence="3 4">CCMP1005</strain>
    </source>
</reference>
<dbReference type="Proteomes" id="UP000266841">
    <property type="component" value="Unassembled WGS sequence"/>
</dbReference>
<accession>K0S3I6</accession>
<organism evidence="3 4">
    <name type="scientific">Thalassiosira oceanica</name>
    <name type="common">Marine diatom</name>
    <dbReference type="NCBI Taxonomy" id="159749"/>
    <lineage>
        <taxon>Eukaryota</taxon>
        <taxon>Sar</taxon>
        <taxon>Stramenopiles</taxon>
        <taxon>Ochrophyta</taxon>
        <taxon>Bacillariophyta</taxon>
        <taxon>Coscinodiscophyceae</taxon>
        <taxon>Thalassiosirophycidae</taxon>
        <taxon>Thalassiosirales</taxon>
        <taxon>Thalassiosiraceae</taxon>
        <taxon>Thalassiosira</taxon>
    </lineage>
</organism>
<evidence type="ECO:0000313" key="4">
    <source>
        <dbReference type="Proteomes" id="UP000266841"/>
    </source>
</evidence>
<gene>
    <name evidence="3" type="ORF">THAOC_19961</name>
</gene>
<proteinExistence type="predicted"/>
<evidence type="ECO:0000256" key="1">
    <source>
        <dbReference type="SAM" id="MobiDB-lite"/>
    </source>
</evidence>
<feature type="region of interest" description="Disordered" evidence="1">
    <location>
        <begin position="37"/>
        <end position="72"/>
    </location>
</feature>
<name>K0S3I6_THAOC</name>
<keyword evidence="4" id="KW-1185">Reference proteome</keyword>
<feature type="region of interest" description="Disordered" evidence="1">
    <location>
        <begin position="95"/>
        <end position="161"/>
    </location>
</feature>
<keyword evidence="2" id="KW-1133">Transmembrane helix</keyword>
<protein>
    <submittedName>
        <fullName evidence="3">Uncharacterized protein</fullName>
    </submittedName>
</protein>
<keyword evidence="2" id="KW-0812">Transmembrane</keyword>
<keyword evidence="2" id="KW-0472">Membrane</keyword>